<dbReference type="AlphaFoldDB" id="A0A9P4RAE5"/>
<evidence type="ECO:0000313" key="3">
    <source>
        <dbReference type="Proteomes" id="UP000799444"/>
    </source>
</evidence>
<comment type="caution">
    <text evidence="2">The sequence shown here is derived from an EMBL/GenBank/DDBJ whole genome shotgun (WGS) entry which is preliminary data.</text>
</comment>
<organism evidence="2 3">
    <name type="scientific">Polyplosphaeria fusca</name>
    <dbReference type="NCBI Taxonomy" id="682080"/>
    <lineage>
        <taxon>Eukaryota</taxon>
        <taxon>Fungi</taxon>
        <taxon>Dikarya</taxon>
        <taxon>Ascomycota</taxon>
        <taxon>Pezizomycotina</taxon>
        <taxon>Dothideomycetes</taxon>
        <taxon>Pleosporomycetidae</taxon>
        <taxon>Pleosporales</taxon>
        <taxon>Tetraplosphaeriaceae</taxon>
        <taxon>Polyplosphaeria</taxon>
    </lineage>
</organism>
<accession>A0A9P4RAE5</accession>
<name>A0A9P4RAE5_9PLEO</name>
<feature type="region of interest" description="Disordered" evidence="1">
    <location>
        <begin position="1"/>
        <end position="97"/>
    </location>
</feature>
<evidence type="ECO:0000313" key="2">
    <source>
        <dbReference type="EMBL" id="KAF2740245.1"/>
    </source>
</evidence>
<keyword evidence="3" id="KW-1185">Reference proteome</keyword>
<dbReference type="Proteomes" id="UP000799444">
    <property type="component" value="Unassembled WGS sequence"/>
</dbReference>
<proteinExistence type="predicted"/>
<dbReference type="EMBL" id="ML996101">
    <property type="protein sequence ID" value="KAF2740245.1"/>
    <property type="molecule type" value="Genomic_DNA"/>
</dbReference>
<sequence length="229" mass="24844">MIVSFSGTGREEGRASRGNVGSSDHVFQDRGGLRKRSMRSMMQEKRGSRVREIQQTYRCSRSKGRIKARPRRRESAFQSRHAVNDNPAMTSGKSDTAGDRFSIANSTLNCEFHSLPGHNEGGRGAAQATVEQTVPEDRATRLRVAFAPTHSRCTWQPKAGASSAHNRLSGPIGRLRTGSACLRLGSASLKCGNHLDNAEPTGGSGYVTMPKCVEVPTKVINRSNASMSK</sequence>
<reference evidence="2" key="1">
    <citation type="journal article" date="2020" name="Stud. Mycol.">
        <title>101 Dothideomycetes genomes: a test case for predicting lifestyles and emergence of pathogens.</title>
        <authorList>
            <person name="Haridas S."/>
            <person name="Albert R."/>
            <person name="Binder M."/>
            <person name="Bloem J."/>
            <person name="Labutti K."/>
            <person name="Salamov A."/>
            <person name="Andreopoulos B."/>
            <person name="Baker S."/>
            <person name="Barry K."/>
            <person name="Bills G."/>
            <person name="Bluhm B."/>
            <person name="Cannon C."/>
            <person name="Castanera R."/>
            <person name="Culley D."/>
            <person name="Daum C."/>
            <person name="Ezra D."/>
            <person name="Gonzalez J."/>
            <person name="Henrissat B."/>
            <person name="Kuo A."/>
            <person name="Liang C."/>
            <person name="Lipzen A."/>
            <person name="Lutzoni F."/>
            <person name="Magnuson J."/>
            <person name="Mondo S."/>
            <person name="Nolan M."/>
            <person name="Ohm R."/>
            <person name="Pangilinan J."/>
            <person name="Park H.-J."/>
            <person name="Ramirez L."/>
            <person name="Alfaro M."/>
            <person name="Sun H."/>
            <person name="Tritt A."/>
            <person name="Yoshinaga Y."/>
            <person name="Zwiers L.-H."/>
            <person name="Turgeon B."/>
            <person name="Goodwin S."/>
            <person name="Spatafora J."/>
            <person name="Crous P."/>
            <person name="Grigoriev I."/>
        </authorList>
    </citation>
    <scope>NUCLEOTIDE SEQUENCE</scope>
    <source>
        <strain evidence="2">CBS 125425</strain>
    </source>
</reference>
<evidence type="ECO:0000256" key="1">
    <source>
        <dbReference type="SAM" id="MobiDB-lite"/>
    </source>
</evidence>
<feature type="compositionally biased region" description="Basic and acidic residues" evidence="1">
    <location>
        <begin position="42"/>
        <end position="52"/>
    </location>
</feature>
<feature type="compositionally biased region" description="Basic residues" evidence="1">
    <location>
        <begin position="60"/>
        <end position="72"/>
    </location>
</feature>
<gene>
    <name evidence="2" type="ORF">EJ04DRAFT_602684</name>
</gene>
<protein>
    <submittedName>
        <fullName evidence="2">Uncharacterized protein</fullName>
    </submittedName>
</protein>